<dbReference type="AlphaFoldDB" id="A0ABD2YQW4"/>
<name>A0ABD2YQW4_9GENT</name>
<organism evidence="1 2">
    <name type="scientific">Cinchona calisaya</name>
    <dbReference type="NCBI Taxonomy" id="153742"/>
    <lineage>
        <taxon>Eukaryota</taxon>
        <taxon>Viridiplantae</taxon>
        <taxon>Streptophyta</taxon>
        <taxon>Embryophyta</taxon>
        <taxon>Tracheophyta</taxon>
        <taxon>Spermatophyta</taxon>
        <taxon>Magnoliopsida</taxon>
        <taxon>eudicotyledons</taxon>
        <taxon>Gunneridae</taxon>
        <taxon>Pentapetalae</taxon>
        <taxon>asterids</taxon>
        <taxon>lamiids</taxon>
        <taxon>Gentianales</taxon>
        <taxon>Rubiaceae</taxon>
        <taxon>Cinchonoideae</taxon>
        <taxon>Cinchoneae</taxon>
        <taxon>Cinchona</taxon>
    </lineage>
</organism>
<gene>
    <name evidence="1" type="ORF">ACH5RR_029175</name>
</gene>
<proteinExistence type="predicted"/>
<dbReference type="Proteomes" id="UP001630127">
    <property type="component" value="Unassembled WGS sequence"/>
</dbReference>
<dbReference type="EMBL" id="JBJUIK010000012">
    <property type="protein sequence ID" value="KAL3509774.1"/>
    <property type="molecule type" value="Genomic_DNA"/>
</dbReference>
<accession>A0ABD2YQW4</accession>
<sequence>MAGHGNLGDDKEIDPFKVENVHKKLNFVERISISILAVSLMGHMLQWEWDDKLTILDVRKFKPIHRRKFTCEVNEIACNVTGDSSF</sequence>
<reference evidence="1 2" key="1">
    <citation type="submission" date="2024-11" db="EMBL/GenBank/DDBJ databases">
        <title>A near-complete genome assembly of Cinchona calisaya.</title>
        <authorList>
            <person name="Lian D.C."/>
            <person name="Zhao X.W."/>
            <person name="Wei L."/>
        </authorList>
    </citation>
    <scope>NUCLEOTIDE SEQUENCE [LARGE SCALE GENOMIC DNA]</scope>
    <source>
        <tissue evidence="1">Nenye</tissue>
    </source>
</reference>
<protein>
    <submittedName>
        <fullName evidence="1">Uncharacterized protein</fullName>
    </submittedName>
</protein>
<comment type="caution">
    <text evidence="1">The sequence shown here is derived from an EMBL/GenBank/DDBJ whole genome shotgun (WGS) entry which is preliminary data.</text>
</comment>
<keyword evidence="2" id="KW-1185">Reference proteome</keyword>
<evidence type="ECO:0000313" key="1">
    <source>
        <dbReference type="EMBL" id="KAL3509774.1"/>
    </source>
</evidence>
<evidence type="ECO:0000313" key="2">
    <source>
        <dbReference type="Proteomes" id="UP001630127"/>
    </source>
</evidence>